<sequence>MVAPFTKVQGTQRGGEFHLVLRGELDFDDAEDIQAAWDAAEAAGAAVTVVDLSQVSFADSMLLNELLHAHEHHQGAGRSLVLQGPLKPAVSRLLSLSGTREHFTITDHTP</sequence>
<dbReference type="Gene3D" id="3.30.750.24">
    <property type="entry name" value="STAS domain"/>
    <property type="match status" value="1"/>
</dbReference>
<name>A0A4U5WVT2_STRGB</name>
<organism evidence="2 3">
    <name type="scientific">Streptomyces galbus</name>
    <dbReference type="NCBI Taxonomy" id="33898"/>
    <lineage>
        <taxon>Bacteria</taxon>
        <taxon>Bacillati</taxon>
        <taxon>Actinomycetota</taxon>
        <taxon>Actinomycetes</taxon>
        <taxon>Kitasatosporales</taxon>
        <taxon>Streptomycetaceae</taxon>
        <taxon>Streptomyces</taxon>
    </lineage>
</organism>
<accession>A0A4U5WVT2</accession>
<comment type="caution">
    <text evidence="2">The sequence shown here is derived from an EMBL/GenBank/DDBJ whole genome shotgun (WGS) entry which is preliminary data.</text>
</comment>
<protein>
    <submittedName>
        <fullName evidence="2">STAS domain-containing protein</fullName>
    </submittedName>
</protein>
<gene>
    <name evidence="2" type="ORF">E4U92_26635</name>
</gene>
<dbReference type="AlphaFoldDB" id="A0A4U5WVT2"/>
<dbReference type="InterPro" id="IPR036513">
    <property type="entry name" value="STAS_dom_sf"/>
</dbReference>
<dbReference type="InterPro" id="IPR002645">
    <property type="entry name" value="STAS_dom"/>
</dbReference>
<feature type="domain" description="STAS" evidence="1">
    <location>
        <begin position="19"/>
        <end position="110"/>
    </location>
</feature>
<dbReference type="Proteomes" id="UP000308632">
    <property type="component" value="Unassembled WGS sequence"/>
</dbReference>
<dbReference type="EMBL" id="SZPR01000021">
    <property type="protein sequence ID" value="TKT06628.1"/>
    <property type="molecule type" value="Genomic_DNA"/>
</dbReference>
<dbReference type="PROSITE" id="PS50801">
    <property type="entry name" value="STAS"/>
    <property type="match status" value="1"/>
</dbReference>
<dbReference type="PANTHER" id="PTHR33495:SF2">
    <property type="entry name" value="ANTI-SIGMA FACTOR ANTAGONIST TM_1081-RELATED"/>
    <property type="match status" value="1"/>
</dbReference>
<dbReference type="RefSeq" id="WP_137303002.1">
    <property type="nucleotide sequence ID" value="NZ_BMVD01000022.1"/>
</dbReference>
<reference evidence="2 3" key="1">
    <citation type="submission" date="2019-04" db="EMBL/GenBank/DDBJ databases">
        <title>Streptomyces lasaliensis sp.nov., an Actinomycete isolated from soil which produces the polyether antibiotic lasalocid.</title>
        <authorList>
            <person name="Erwin G."/>
            <person name="Haber C."/>
        </authorList>
    </citation>
    <scope>NUCLEOTIDE SEQUENCE [LARGE SCALE GENOMIC DNA]</scope>
    <source>
        <strain evidence="2 3">DSM 40089</strain>
    </source>
</reference>
<dbReference type="Pfam" id="PF13466">
    <property type="entry name" value="STAS_2"/>
    <property type="match status" value="1"/>
</dbReference>
<dbReference type="CDD" id="cd07043">
    <property type="entry name" value="STAS_anti-anti-sigma_factors"/>
    <property type="match status" value="1"/>
</dbReference>
<dbReference type="GO" id="GO:0043856">
    <property type="term" value="F:anti-sigma factor antagonist activity"/>
    <property type="evidence" value="ECO:0007669"/>
    <property type="project" value="TreeGrafter"/>
</dbReference>
<dbReference type="InterPro" id="IPR058548">
    <property type="entry name" value="MlaB-like_STAS"/>
</dbReference>
<evidence type="ECO:0000259" key="1">
    <source>
        <dbReference type="PROSITE" id="PS50801"/>
    </source>
</evidence>
<dbReference type="PANTHER" id="PTHR33495">
    <property type="entry name" value="ANTI-SIGMA FACTOR ANTAGONIST TM_1081-RELATED-RELATED"/>
    <property type="match status" value="1"/>
</dbReference>
<evidence type="ECO:0000313" key="3">
    <source>
        <dbReference type="Proteomes" id="UP000308632"/>
    </source>
</evidence>
<dbReference type="SUPFAM" id="SSF52091">
    <property type="entry name" value="SpoIIaa-like"/>
    <property type="match status" value="1"/>
</dbReference>
<proteinExistence type="predicted"/>
<evidence type="ECO:0000313" key="2">
    <source>
        <dbReference type="EMBL" id="TKT06628.1"/>
    </source>
</evidence>